<comment type="similarity">
    <text evidence="2">Belongs to the CAP family.</text>
</comment>
<sequence length="1225" mass="134015">MYFTTPKPYGQQSTAYRTVSGTVPARPASSMAVLITPASERNLEDSSIHGSNNQSSRVDPANPSKQSSLSSAFKKVTVTAPPHRIGTERWMQTGMPQKGRWNSSVAVFDTPQSNEPPREFGINARPKAYSSFRDSSIKSSDNNRFQQYQQPNNTEIVNTRPVPIQIDSQRTQPNQSALDIGRNIPVRYEGVTATVPSSLSSSTYGAPHDGFHTTIHRYASDPRRPSSAVPFTEYSSSQMTAPFTSETESRQFEERSVNSGNGTVRQQHASEIPVNFDRVQTFPNRPAKQPSERHNYTSLHRVSSLRPPFFQRRTTSEADVFSSPASFIPPSPAQTPLSSTGDHSNEPSTNAMVNVARNVREELEQDPKFRQRAESTGEKGASPRRSNLTQSQSFHAPKQSPSLIQMENYLSYQQRHQSEMDLNRTSTISPATNQLNYQQIFSPDIVRNMFTGGYSQPHSQTSSESNQSVPFEAQQSQPRIPFRSPNASQDQPTTLQSSASDSVYRNVPIRTQHEPVKSSLREQPHVVMNGSFQRQTLSHGSAAVPIPPPKPQLYAISPVVTTTTTTNNDRYSTATNATNRYVTNIDINANNAINDNNQYNTSNIHNNEFHGTNTIRVKTVAANGFEGKDNQKATCAVSKDAPADEKVKSASNASGGVIPERAVFITRPRALRISFDDEGASAVHSTHVSITTTPTGILQKTTCNTNATKNGNTDDNSSYSVPDSTSAAIKPQKRVVFQCDRDREQSSQIAASEAGVLTSDASASYTASQSVLSSVNQEVPPCIRQYDDAIEEPLQRFLKLSSDIGADVKTAGEKVSLAFTQQRNFIWNAAGQKEPSQAELANKLSGLVKLLEELSAFRESKRNTPQFNHLSAVSEGIQALGWLTMKPTPAPFIKDMNEASMFFVNRVRSDNKDGDKIHSEWTKSWIELLNALQQYVRQVHTTGLVWNSNPGTFAPSSAAAIASAPVPSGTAGGPPPPPPPPPMLPPDLLSTTANPSEAGGAAGRAALFAEINRGADITKGLKKVTADMQTHKNPALRTQVPAPDDVIKSGEQHVSSKDAGKKEEVQKPAKTWLENGKQWNVEYHKNNPNIIVETTNMKQTVYVFRCENSVIQVKGKLNSITLDGCKKTSIVFDSLLSQIEVINSQGIHIQTLGTMPTLSIQKTDGCEVYLSKEAIGAEIVTSKSSGMNVLVPQGSEGDFTEFPIPEQFKTVYDGKKLQTTASDIV</sequence>
<dbReference type="InterPro" id="IPR006599">
    <property type="entry name" value="CARP_motif"/>
</dbReference>
<comment type="subcellular location">
    <subcellularLocation>
        <location evidence="1">Cell membrane</location>
        <topology evidence="1">Peripheral membrane protein</topology>
    </subcellularLocation>
</comment>
<dbReference type="EMBL" id="UYRR01031305">
    <property type="protein sequence ID" value="VDK48828.1"/>
    <property type="molecule type" value="Genomic_DNA"/>
</dbReference>
<dbReference type="SMART" id="SM00673">
    <property type="entry name" value="CARP"/>
    <property type="match status" value="2"/>
</dbReference>
<feature type="compositionally biased region" description="Polar residues" evidence="5">
    <location>
        <begin position="485"/>
        <end position="503"/>
    </location>
</feature>
<dbReference type="Pfam" id="PF21938">
    <property type="entry name" value="CAP_N"/>
    <property type="match status" value="1"/>
</dbReference>
<dbReference type="GO" id="GO:0000902">
    <property type="term" value="P:cell morphogenesis"/>
    <property type="evidence" value="ECO:0007669"/>
    <property type="project" value="TreeGrafter"/>
</dbReference>
<organism evidence="9">
    <name type="scientific">Anisakis simplex</name>
    <name type="common">Herring worm</name>
    <dbReference type="NCBI Taxonomy" id="6269"/>
    <lineage>
        <taxon>Eukaryota</taxon>
        <taxon>Metazoa</taxon>
        <taxon>Ecdysozoa</taxon>
        <taxon>Nematoda</taxon>
        <taxon>Chromadorea</taxon>
        <taxon>Rhabditida</taxon>
        <taxon>Spirurina</taxon>
        <taxon>Ascaridomorpha</taxon>
        <taxon>Ascaridoidea</taxon>
        <taxon>Anisakidae</taxon>
        <taxon>Anisakis</taxon>
        <taxon>Anisakis simplex complex</taxon>
    </lineage>
</organism>
<evidence type="ECO:0000313" key="9">
    <source>
        <dbReference type="WBParaSite" id="ASIM_0001363201-mRNA-1"/>
    </source>
</evidence>
<dbReference type="InterPro" id="IPR053950">
    <property type="entry name" value="CAP_N"/>
</dbReference>
<dbReference type="GO" id="GO:0008179">
    <property type="term" value="F:adenylate cyclase binding"/>
    <property type="evidence" value="ECO:0007669"/>
    <property type="project" value="TreeGrafter"/>
</dbReference>
<name>A0A0M3JYU1_ANISI</name>
<feature type="domain" description="C-CAP/cofactor C-like" evidence="6">
    <location>
        <begin position="1068"/>
        <end position="1204"/>
    </location>
</feature>
<dbReference type="Gene3D" id="2.160.20.70">
    <property type="match status" value="1"/>
</dbReference>
<feature type="compositionally biased region" description="Polar residues" evidence="5">
    <location>
        <begin position="10"/>
        <end position="21"/>
    </location>
</feature>
<feature type="compositionally biased region" description="Polar residues" evidence="5">
    <location>
        <begin position="453"/>
        <end position="478"/>
    </location>
</feature>
<keyword evidence="3" id="KW-1003">Cell membrane</keyword>
<dbReference type="PANTHER" id="PTHR10652:SF0">
    <property type="entry name" value="ADENYLYL CYCLASE-ASSOCIATED PROTEIN"/>
    <property type="match status" value="1"/>
</dbReference>
<dbReference type="Pfam" id="PF08603">
    <property type="entry name" value="CAP_C"/>
    <property type="match status" value="1"/>
</dbReference>
<dbReference type="AlphaFoldDB" id="A0A0M3JYU1"/>
<feature type="region of interest" description="Disordered" evidence="5">
    <location>
        <begin position="448"/>
        <end position="506"/>
    </location>
</feature>
<dbReference type="PANTHER" id="PTHR10652">
    <property type="entry name" value="ADENYLYL CYCLASE-ASSOCIATED PROTEIN"/>
    <property type="match status" value="1"/>
</dbReference>
<dbReference type="GO" id="GO:0019933">
    <property type="term" value="P:cAMP-mediated signaling"/>
    <property type="evidence" value="ECO:0007669"/>
    <property type="project" value="TreeGrafter"/>
</dbReference>
<evidence type="ECO:0000259" key="6">
    <source>
        <dbReference type="PROSITE" id="PS51329"/>
    </source>
</evidence>
<evidence type="ECO:0000256" key="5">
    <source>
        <dbReference type="SAM" id="MobiDB-lite"/>
    </source>
</evidence>
<dbReference type="InterPro" id="IPR013912">
    <property type="entry name" value="Adenylate_cyclase-assoc_CAP_C"/>
</dbReference>
<dbReference type="Proteomes" id="UP000267096">
    <property type="component" value="Unassembled WGS sequence"/>
</dbReference>
<dbReference type="WBParaSite" id="ASIM_0001363201-mRNA-1">
    <property type="protein sequence ID" value="ASIM_0001363201-mRNA-1"/>
    <property type="gene ID" value="ASIM_0001363201"/>
</dbReference>
<evidence type="ECO:0000313" key="8">
    <source>
        <dbReference type="Proteomes" id="UP000267096"/>
    </source>
</evidence>
<accession>A0A0M3JYU1</accession>
<dbReference type="InterPro" id="IPR028417">
    <property type="entry name" value="CAP_CS_C"/>
</dbReference>
<dbReference type="SUPFAM" id="SSF69340">
    <property type="entry name" value="C-terminal domain of adenylylcyclase associated protein"/>
    <property type="match status" value="1"/>
</dbReference>
<evidence type="ECO:0000256" key="4">
    <source>
        <dbReference type="ARBA" id="ARBA00023136"/>
    </source>
</evidence>
<dbReference type="Gene3D" id="1.25.40.330">
    <property type="entry name" value="Adenylate cyclase-associated CAP, N-terminal domain"/>
    <property type="match status" value="1"/>
</dbReference>
<feature type="compositionally biased region" description="Polar residues" evidence="5">
    <location>
        <begin position="334"/>
        <end position="349"/>
    </location>
</feature>
<dbReference type="GO" id="GO:0005737">
    <property type="term" value="C:cytoplasm"/>
    <property type="evidence" value="ECO:0007669"/>
    <property type="project" value="TreeGrafter"/>
</dbReference>
<feature type="compositionally biased region" description="Pro residues" evidence="5">
    <location>
        <begin position="973"/>
        <end position="985"/>
    </location>
</feature>
<gene>
    <name evidence="7" type="ORF">ASIM_LOCUS13060</name>
</gene>
<dbReference type="InterPro" id="IPR036222">
    <property type="entry name" value="CAP_N_sf"/>
</dbReference>
<dbReference type="InterPro" id="IPR016098">
    <property type="entry name" value="CAP/MinC_C"/>
</dbReference>
<feature type="compositionally biased region" description="Polar residues" evidence="5">
    <location>
        <begin position="233"/>
        <end position="246"/>
    </location>
</feature>
<keyword evidence="4" id="KW-0472">Membrane</keyword>
<reference evidence="9" key="1">
    <citation type="submission" date="2017-02" db="UniProtKB">
        <authorList>
            <consortium name="WormBaseParasite"/>
        </authorList>
    </citation>
    <scope>IDENTIFICATION</scope>
</reference>
<evidence type="ECO:0000256" key="1">
    <source>
        <dbReference type="ARBA" id="ARBA00004202"/>
    </source>
</evidence>
<feature type="region of interest" description="Disordered" evidence="5">
    <location>
        <begin position="1"/>
        <end position="80"/>
    </location>
</feature>
<feature type="compositionally biased region" description="Polar residues" evidence="5">
    <location>
        <begin position="48"/>
        <end position="71"/>
    </location>
</feature>
<keyword evidence="8" id="KW-1185">Reference proteome</keyword>
<dbReference type="FunFam" id="1.25.40.330:FF:000001">
    <property type="entry name" value="Adenylyl cyclase-associated protein"/>
    <property type="match status" value="1"/>
</dbReference>
<dbReference type="OrthoDB" id="1601at2759"/>
<dbReference type="InterPro" id="IPR017901">
    <property type="entry name" value="C-CAP_CF_C-like"/>
</dbReference>
<feature type="compositionally biased region" description="Basic and acidic residues" evidence="5">
    <location>
        <begin position="247"/>
        <end position="256"/>
    </location>
</feature>
<dbReference type="PROSITE" id="PS01089">
    <property type="entry name" value="CAP_2"/>
    <property type="match status" value="1"/>
</dbReference>
<feature type="region of interest" description="Disordered" evidence="5">
    <location>
        <begin position="219"/>
        <end position="300"/>
    </location>
</feature>
<evidence type="ECO:0000256" key="3">
    <source>
        <dbReference type="ARBA" id="ARBA00022475"/>
    </source>
</evidence>
<protein>
    <submittedName>
        <fullName evidence="9">Adenylyl cyclase-associated protein</fullName>
    </submittedName>
</protein>
<dbReference type="PROSITE" id="PS51329">
    <property type="entry name" value="C_CAP_COFACTOR_C"/>
    <property type="match status" value="1"/>
</dbReference>
<feature type="region of interest" description="Disordered" evidence="5">
    <location>
        <begin position="315"/>
        <end position="349"/>
    </location>
</feature>
<evidence type="ECO:0000313" key="7">
    <source>
        <dbReference type="EMBL" id="VDK48828.1"/>
    </source>
</evidence>
<dbReference type="GO" id="GO:0007015">
    <property type="term" value="P:actin filament organization"/>
    <property type="evidence" value="ECO:0007669"/>
    <property type="project" value="TreeGrafter"/>
</dbReference>
<dbReference type="GO" id="GO:0005886">
    <property type="term" value="C:plasma membrane"/>
    <property type="evidence" value="ECO:0007669"/>
    <property type="project" value="UniProtKB-SubCell"/>
</dbReference>
<dbReference type="SUPFAM" id="SSF101278">
    <property type="entry name" value="N-terminal domain of adenylylcyclase associated protein, CAP"/>
    <property type="match status" value="1"/>
</dbReference>
<feature type="compositionally biased region" description="Basic and acidic residues" evidence="5">
    <location>
        <begin position="362"/>
        <end position="377"/>
    </location>
</feature>
<dbReference type="GO" id="GO:0003779">
    <property type="term" value="F:actin binding"/>
    <property type="evidence" value="ECO:0007669"/>
    <property type="project" value="InterPro"/>
</dbReference>
<feature type="compositionally biased region" description="Polar residues" evidence="5">
    <location>
        <begin position="384"/>
        <end position="403"/>
    </location>
</feature>
<feature type="region of interest" description="Disordered" evidence="5">
    <location>
        <begin position="703"/>
        <end position="724"/>
    </location>
</feature>
<reference evidence="7 8" key="2">
    <citation type="submission" date="2018-11" db="EMBL/GenBank/DDBJ databases">
        <authorList>
            <consortium name="Pathogen Informatics"/>
        </authorList>
    </citation>
    <scope>NUCLEOTIDE SEQUENCE [LARGE SCALE GENOMIC DNA]</scope>
</reference>
<dbReference type="InterPro" id="IPR001837">
    <property type="entry name" value="Adenylate_cyclase-assoc_CAP"/>
</dbReference>
<evidence type="ECO:0000256" key="2">
    <source>
        <dbReference type="ARBA" id="ARBA00007659"/>
    </source>
</evidence>
<feature type="region of interest" description="Disordered" evidence="5">
    <location>
        <begin position="362"/>
        <end position="403"/>
    </location>
</feature>
<feature type="region of interest" description="Disordered" evidence="5">
    <location>
        <begin position="964"/>
        <end position="1000"/>
    </location>
</feature>
<feature type="compositionally biased region" description="Polar residues" evidence="5">
    <location>
        <begin position="257"/>
        <end position="269"/>
    </location>
</feature>
<dbReference type="InterPro" id="IPR036223">
    <property type="entry name" value="CAP_C_sf"/>
</dbReference>
<proteinExistence type="inferred from homology"/>
<dbReference type="FunFam" id="2.160.20.70:FF:000001">
    <property type="entry name" value="Adenylyl cyclase-associated protein"/>
    <property type="match status" value="1"/>
</dbReference>